<accession>A0A7Y4LBB6</accession>
<comment type="caution">
    <text evidence="4">The sequence shown here is derived from an EMBL/GenBank/DDBJ whole genome shotgun (WGS) entry which is preliminary data.</text>
</comment>
<dbReference type="InterPro" id="IPR016181">
    <property type="entry name" value="Acyl_CoA_acyltransferase"/>
</dbReference>
<dbReference type="RefSeq" id="WP_171588374.1">
    <property type="nucleotide sequence ID" value="NZ_JABGBO010000004.1"/>
</dbReference>
<dbReference type="Proteomes" id="UP000541421">
    <property type="component" value="Unassembled WGS sequence"/>
</dbReference>
<evidence type="ECO:0000256" key="1">
    <source>
        <dbReference type="ARBA" id="ARBA00022679"/>
    </source>
</evidence>
<keyword evidence="1 4" id="KW-0808">Transferase</keyword>
<dbReference type="GO" id="GO:0008080">
    <property type="term" value="F:N-acetyltransferase activity"/>
    <property type="evidence" value="ECO:0007669"/>
    <property type="project" value="TreeGrafter"/>
</dbReference>
<evidence type="ECO:0000259" key="3">
    <source>
        <dbReference type="PROSITE" id="PS51186"/>
    </source>
</evidence>
<dbReference type="InterPro" id="IPR000182">
    <property type="entry name" value="GNAT_dom"/>
</dbReference>
<keyword evidence="5" id="KW-1185">Reference proteome</keyword>
<keyword evidence="2" id="KW-0012">Acyltransferase</keyword>
<evidence type="ECO:0000256" key="2">
    <source>
        <dbReference type="ARBA" id="ARBA00023315"/>
    </source>
</evidence>
<evidence type="ECO:0000313" key="4">
    <source>
        <dbReference type="EMBL" id="NOL49401.1"/>
    </source>
</evidence>
<proteinExistence type="predicted"/>
<dbReference type="AlphaFoldDB" id="A0A7Y4LBB6"/>
<evidence type="ECO:0000313" key="5">
    <source>
        <dbReference type="Proteomes" id="UP000541421"/>
    </source>
</evidence>
<dbReference type="PROSITE" id="PS51186">
    <property type="entry name" value="GNAT"/>
    <property type="match status" value="1"/>
</dbReference>
<dbReference type="Pfam" id="PF00583">
    <property type="entry name" value="Acetyltransf_1"/>
    <property type="match status" value="1"/>
</dbReference>
<dbReference type="EMBL" id="JABGBO010000004">
    <property type="protein sequence ID" value="NOL49401.1"/>
    <property type="molecule type" value="Genomic_DNA"/>
</dbReference>
<dbReference type="InterPro" id="IPR051016">
    <property type="entry name" value="Diverse_Substrate_AcTransf"/>
</dbReference>
<name>A0A7Y4LBB6_9BURK</name>
<gene>
    <name evidence="4" type="ORF">HKX40_04525</name>
</gene>
<feature type="domain" description="N-acetyltransferase" evidence="3">
    <location>
        <begin position="6"/>
        <end position="152"/>
    </location>
</feature>
<dbReference type="CDD" id="cd04301">
    <property type="entry name" value="NAT_SF"/>
    <property type="match status" value="1"/>
</dbReference>
<dbReference type="Gene3D" id="3.40.630.30">
    <property type="match status" value="1"/>
</dbReference>
<organism evidence="4 5">
    <name type="scientific">Pelistega europaea</name>
    <dbReference type="NCBI Taxonomy" id="106147"/>
    <lineage>
        <taxon>Bacteria</taxon>
        <taxon>Pseudomonadati</taxon>
        <taxon>Pseudomonadota</taxon>
        <taxon>Betaproteobacteria</taxon>
        <taxon>Burkholderiales</taxon>
        <taxon>Alcaligenaceae</taxon>
        <taxon>Pelistega</taxon>
    </lineage>
</organism>
<reference evidence="4 5" key="1">
    <citation type="submission" date="2020-05" db="EMBL/GenBank/DDBJ databases">
        <authorList>
            <person name="Niu N."/>
        </authorList>
    </citation>
    <scope>NUCLEOTIDE SEQUENCE [LARGE SCALE GENOMIC DNA]</scope>
    <source>
        <strain evidence="4 5">LMG10982</strain>
    </source>
</reference>
<protein>
    <submittedName>
        <fullName evidence="4">GNAT family N-acetyltransferase</fullName>
    </submittedName>
</protein>
<sequence>MGGKEVFVRSLEKQDFDAWQPLWYDYLNFYENNLSDVVTQNTWNRLTTRADMVALGAFNDMGMLLGFAHLLIHPNTWNIGECCYLEDLFVSPTARRQGVAKRLMDAVYNYAKEQKCNRVYWMTARDNEVAQSLYKQYADEQAVIQFRSQLGE</sequence>
<dbReference type="PANTHER" id="PTHR10545">
    <property type="entry name" value="DIAMINE N-ACETYLTRANSFERASE"/>
    <property type="match status" value="1"/>
</dbReference>
<dbReference type="PANTHER" id="PTHR10545:SF42">
    <property type="entry name" value="ACETYLTRANSFERASE"/>
    <property type="match status" value="1"/>
</dbReference>
<dbReference type="SUPFAM" id="SSF55729">
    <property type="entry name" value="Acyl-CoA N-acyltransferases (Nat)"/>
    <property type="match status" value="1"/>
</dbReference>